<keyword evidence="1" id="KW-0472">Membrane</keyword>
<feature type="transmembrane region" description="Helical" evidence="1">
    <location>
        <begin position="449"/>
        <end position="469"/>
    </location>
</feature>
<protein>
    <recommendedName>
        <fullName evidence="4">Cohesin domain-containing protein</fullName>
    </recommendedName>
</protein>
<dbReference type="InterPro" id="IPR008965">
    <property type="entry name" value="CBM2/CBM3_carb-bd_dom_sf"/>
</dbReference>
<gene>
    <name evidence="2" type="ORF">A3A02_03220</name>
</gene>
<comment type="caution">
    <text evidence="2">The sequence shown here is derived from an EMBL/GenBank/DDBJ whole genome shotgun (WGS) entry which is preliminary data.</text>
</comment>
<name>A0A1G1YLL0_9BACT</name>
<organism evidence="2 3">
    <name type="scientific">Candidatus Buchananbacteria bacterium RIFCSPLOWO2_01_FULL_39_33</name>
    <dbReference type="NCBI Taxonomy" id="1797543"/>
    <lineage>
        <taxon>Bacteria</taxon>
        <taxon>Candidatus Buchananiibacteriota</taxon>
    </lineage>
</organism>
<accession>A0A1G1YLL0</accession>
<dbReference type="Proteomes" id="UP000177376">
    <property type="component" value="Unassembled WGS sequence"/>
</dbReference>
<evidence type="ECO:0008006" key="4">
    <source>
        <dbReference type="Google" id="ProtNLM"/>
    </source>
</evidence>
<keyword evidence="1" id="KW-1133">Transmembrane helix</keyword>
<feature type="transmembrane region" description="Helical" evidence="1">
    <location>
        <begin position="390"/>
        <end position="409"/>
    </location>
</feature>
<reference evidence="2 3" key="1">
    <citation type="journal article" date="2016" name="Nat. Commun.">
        <title>Thousands of microbial genomes shed light on interconnected biogeochemical processes in an aquifer system.</title>
        <authorList>
            <person name="Anantharaman K."/>
            <person name="Brown C.T."/>
            <person name="Hug L.A."/>
            <person name="Sharon I."/>
            <person name="Castelle C.J."/>
            <person name="Probst A.J."/>
            <person name="Thomas B.C."/>
            <person name="Singh A."/>
            <person name="Wilkins M.J."/>
            <person name="Karaoz U."/>
            <person name="Brodie E.L."/>
            <person name="Williams K.H."/>
            <person name="Hubbard S.S."/>
            <person name="Banfield J.F."/>
        </authorList>
    </citation>
    <scope>NUCLEOTIDE SEQUENCE [LARGE SCALE GENOMIC DNA]</scope>
</reference>
<dbReference type="SUPFAM" id="SSF49384">
    <property type="entry name" value="Carbohydrate-binding domain"/>
    <property type="match status" value="1"/>
</dbReference>
<dbReference type="CDD" id="cd08547">
    <property type="entry name" value="Type_II_cohesin"/>
    <property type="match status" value="1"/>
</dbReference>
<proteinExistence type="predicted"/>
<evidence type="ECO:0000313" key="2">
    <source>
        <dbReference type="EMBL" id="OGY53238.1"/>
    </source>
</evidence>
<dbReference type="GO" id="GO:0030246">
    <property type="term" value="F:carbohydrate binding"/>
    <property type="evidence" value="ECO:0007669"/>
    <property type="project" value="InterPro"/>
</dbReference>
<evidence type="ECO:0000256" key="1">
    <source>
        <dbReference type="SAM" id="Phobius"/>
    </source>
</evidence>
<dbReference type="AlphaFoldDB" id="A0A1G1YLL0"/>
<evidence type="ECO:0000313" key="3">
    <source>
        <dbReference type="Proteomes" id="UP000177376"/>
    </source>
</evidence>
<sequence>MEERINSSIAFNIRRINTKKLLVIFGFLLFLSGLPSVTLASSLTISPSAGTFTVGSTFDVSIFLNTKDQLVNAVNVSLSFPTDKLQIVSPSVGQSIIGIWTTSPTYNNQLGTINFQGVMPRGINVSSGLVSRISFRVKSVGLAMVRFLDNSKVLLHDGAGTDVLEQKVNGIFNLVLPPPAGPLVISETHPDQSLWYANPNISLRWAPNAKVEDYSYVLNENPIDVLDNISEGLKTSVIYKNVADGIYYFHIKAMNNDSWGGNTDFAVRIDTTPPAEFPLEIIPTSRTIRKQPVVQFASTDTGSGISHYELRIIPLKPEKDLADQPIFIEVQSPYIIAPPLELGTYDIIVRAYDLAGNYRESVKRLKIISQIFQIIPGQGLEIRNVWLIPWLWFWSGLALLFVLLGWGSWRVRQWYQRSDLKRTQKKLPSHLQKQFEELKKYQERYKGKMLLFLIFFLLGTIFFPSQQVLAQQVDLTPPLITTISRNISNEEIFYLGGETDNYQVEVIIYVQNLQSGETFSETVTSDKQGDWFYRHNTFLAAGNYRLWVQSKIADQVSPPSPQIEIKVEKTAFQFGVSRISYEIFYQGLIIVLLFPLLGLIGYIIFYGYHGRKKHLQFLKEMREVEESIRRGFAVLRRDIQAELDYERKTRPEKSFTPEEKLREAQTLKDLEEIERSIGKEVLDVWETERQD</sequence>
<feature type="transmembrane region" description="Helical" evidence="1">
    <location>
        <begin position="583"/>
        <end position="608"/>
    </location>
</feature>
<dbReference type="EMBL" id="MHIM01000003">
    <property type="protein sequence ID" value="OGY53238.1"/>
    <property type="molecule type" value="Genomic_DNA"/>
</dbReference>
<keyword evidence="1" id="KW-0812">Transmembrane</keyword>
<dbReference type="Gene3D" id="2.60.40.680">
    <property type="match status" value="1"/>
</dbReference>